<name>X0WDB1_9ZZZZ</name>
<gene>
    <name evidence="1" type="ORF">S01H1_54932</name>
</gene>
<evidence type="ECO:0000313" key="1">
    <source>
        <dbReference type="EMBL" id="GAG21197.1"/>
    </source>
</evidence>
<organism evidence="1">
    <name type="scientific">marine sediment metagenome</name>
    <dbReference type="NCBI Taxonomy" id="412755"/>
    <lineage>
        <taxon>unclassified sequences</taxon>
        <taxon>metagenomes</taxon>
        <taxon>ecological metagenomes</taxon>
    </lineage>
</organism>
<comment type="caution">
    <text evidence="1">The sequence shown here is derived from an EMBL/GenBank/DDBJ whole genome shotgun (WGS) entry which is preliminary data.</text>
</comment>
<reference evidence="1" key="1">
    <citation type="journal article" date="2014" name="Front. Microbiol.">
        <title>High frequency of phylogenetically diverse reductive dehalogenase-homologous genes in deep subseafloor sedimentary metagenomes.</title>
        <authorList>
            <person name="Kawai M."/>
            <person name="Futagami T."/>
            <person name="Toyoda A."/>
            <person name="Takaki Y."/>
            <person name="Nishi S."/>
            <person name="Hori S."/>
            <person name="Arai W."/>
            <person name="Tsubouchi T."/>
            <person name="Morono Y."/>
            <person name="Uchiyama I."/>
            <person name="Ito T."/>
            <person name="Fujiyama A."/>
            <person name="Inagaki F."/>
            <person name="Takami H."/>
        </authorList>
    </citation>
    <scope>NUCLEOTIDE SEQUENCE</scope>
    <source>
        <strain evidence="1">Expedition CK06-06</strain>
    </source>
</reference>
<protein>
    <submittedName>
        <fullName evidence="1">Uncharacterized protein</fullName>
    </submittedName>
</protein>
<sequence length="168" mass="19341">MGGKSEKMKKNLEILEIEPKLDKNEKKYYRAKTNEGWMNVWNADIKEWVGKTACVDVTEKDGTNFKGEAIVFKNITKVYGNVEVIPRKAEKWNDEKPEVVRPGEYPKGSTKWPPKTNGQASMYTSYAKDVFCVLVDKLITTDTELKYLTKTFMKQSVELVKQAKEAFE</sequence>
<dbReference type="EMBL" id="BARS01035673">
    <property type="protein sequence ID" value="GAG21197.1"/>
    <property type="molecule type" value="Genomic_DNA"/>
</dbReference>
<accession>X0WDB1</accession>
<dbReference type="AlphaFoldDB" id="X0WDB1"/>
<proteinExistence type="predicted"/>